<accession>A0A6S6LWE5</accession>
<evidence type="ECO:0000256" key="1">
    <source>
        <dbReference type="SAM" id="Phobius"/>
    </source>
</evidence>
<gene>
    <name evidence="2" type="ORF">GEOBRER4_n1062</name>
</gene>
<dbReference type="Proteomes" id="UP000515472">
    <property type="component" value="Chromosome"/>
</dbReference>
<dbReference type="RefSeq" id="WP_185244516.1">
    <property type="nucleotide sequence ID" value="NZ_AP023213.1"/>
</dbReference>
<keyword evidence="3" id="KW-1185">Reference proteome</keyword>
<keyword evidence="1" id="KW-1133">Transmembrane helix</keyword>
<dbReference type="KEGG" id="gbn:GEOBRER4_10220"/>
<dbReference type="EMBL" id="AP023213">
    <property type="protein sequence ID" value="BCG46272.1"/>
    <property type="molecule type" value="Genomic_DNA"/>
</dbReference>
<keyword evidence="1" id="KW-0812">Transmembrane</keyword>
<proteinExistence type="predicted"/>
<evidence type="ECO:0000313" key="2">
    <source>
        <dbReference type="EMBL" id="BCG46272.1"/>
    </source>
</evidence>
<feature type="transmembrane region" description="Helical" evidence="1">
    <location>
        <begin position="31"/>
        <end position="49"/>
    </location>
</feature>
<dbReference type="AlphaFoldDB" id="A0A6S6LWE5"/>
<keyword evidence="1" id="KW-0472">Membrane</keyword>
<name>A0A6S6LWE5_9BACT</name>
<evidence type="ECO:0000313" key="3">
    <source>
        <dbReference type="Proteomes" id="UP000515472"/>
    </source>
</evidence>
<reference evidence="2 3" key="1">
    <citation type="submission" date="2020-06" db="EMBL/GenBank/DDBJ databases">
        <title>Interaction of electrochemicaly active bacteria, Geobacter bremensis R4 on different carbon anode.</title>
        <authorList>
            <person name="Meng L."/>
            <person name="Yoshida N."/>
        </authorList>
    </citation>
    <scope>NUCLEOTIDE SEQUENCE [LARGE SCALE GENOMIC DNA]</scope>
    <source>
        <strain evidence="2 3">R4</strain>
    </source>
</reference>
<organism evidence="2 3">
    <name type="scientific">Citrifermentans bremense</name>
    <dbReference type="NCBI Taxonomy" id="60035"/>
    <lineage>
        <taxon>Bacteria</taxon>
        <taxon>Pseudomonadati</taxon>
        <taxon>Thermodesulfobacteriota</taxon>
        <taxon>Desulfuromonadia</taxon>
        <taxon>Geobacterales</taxon>
        <taxon>Geobacteraceae</taxon>
        <taxon>Citrifermentans</taxon>
    </lineage>
</organism>
<sequence length="259" mass="27126">MTTPGAIVAGARRLAKTELRSTRLTSAACRLLLLASILLLAGCGDIVWFPPYVRLGTTPDQFTFAPKTGTDKGVPVTSEEITVSGLTADSSPISVTGSSGSDSKYSINGGAATSAPGTVKNNDKVKVSHTSAATLGTTTKTTLTIGNVSADFVSTTKNIEFSAPVEAGFYYRAQGTFTSEDTVPVVHTISIKDTANNGAQYAISDTDTVPIDSEFSNLSRTVLLNNRRIFVRNLIDSVKNGAITTLTIDGVDIKVNLTP</sequence>
<protein>
    <submittedName>
        <fullName evidence="2">Uncharacterized protein</fullName>
    </submittedName>
</protein>